<keyword evidence="3" id="KW-0460">Magnesium</keyword>
<dbReference type="PANTHER" id="PTHR43281:SF6">
    <property type="entry name" value="HETERODIMERIC GERANYLGERANYL PYROPHOSPHATE SYNTHASE SMALL SUBUNIT, CHLOROPLASTIC-LIKE"/>
    <property type="match status" value="1"/>
</dbReference>
<comment type="cofactor">
    <cofactor evidence="1">
        <name>Mg(2+)</name>
        <dbReference type="ChEBI" id="CHEBI:18420"/>
    </cofactor>
</comment>
<dbReference type="Proteomes" id="UP000257109">
    <property type="component" value="Unassembled WGS sequence"/>
</dbReference>
<proteinExistence type="predicted"/>
<protein>
    <submittedName>
        <fullName evidence="4">Heterodimeric geranylgeranyl pyrophosphate synthase small subunit, chloroplastic</fullName>
    </submittedName>
</protein>
<organism evidence="4 5">
    <name type="scientific">Mucuna pruriens</name>
    <name type="common">Velvet bean</name>
    <name type="synonym">Dolichos pruriens</name>
    <dbReference type="NCBI Taxonomy" id="157652"/>
    <lineage>
        <taxon>Eukaryota</taxon>
        <taxon>Viridiplantae</taxon>
        <taxon>Streptophyta</taxon>
        <taxon>Embryophyta</taxon>
        <taxon>Tracheophyta</taxon>
        <taxon>Spermatophyta</taxon>
        <taxon>Magnoliopsida</taxon>
        <taxon>eudicotyledons</taxon>
        <taxon>Gunneridae</taxon>
        <taxon>Pentapetalae</taxon>
        <taxon>rosids</taxon>
        <taxon>fabids</taxon>
        <taxon>Fabales</taxon>
        <taxon>Fabaceae</taxon>
        <taxon>Papilionoideae</taxon>
        <taxon>50 kb inversion clade</taxon>
        <taxon>NPAAA clade</taxon>
        <taxon>indigoferoid/millettioid clade</taxon>
        <taxon>Phaseoleae</taxon>
        <taxon>Mucuna</taxon>
    </lineage>
</organism>
<gene>
    <name evidence="4" type="primary">GGR</name>
    <name evidence="4" type="ORF">CR513_55768</name>
</gene>
<dbReference type="PANTHER" id="PTHR43281">
    <property type="entry name" value="FARNESYL DIPHOSPHATE SYNTHASE"/>
    <property type="match status" value="1"/>
</dbReference>
<dbReference type="EMBL" id="QJKJ01013831">
    <property type="protein sequence ID" value="RDX65567.1"/>
    <property type="molecule type" value="Genomic_DNA"/>
</dbReference>
<sequence length="293" mass="32146">MVGAGILNGNFKFRFSCISSQARSPLPVKPTTVRMPNPHPYWASLQADIEAHLKEAIPTKEPLEVFEPMRHLVFAAPQTTVPVLCLAACELVGGQRHQAMAAASALLLNLANAHAHEHLPEAERPEPEPGHAYGPNIELLSGDGIVPFGFELLARSDGPGHGNSERTLRVIIEISRAVGSGGLVEAQYMKKMLEAQLELRHVELMERVLEKKEGGLHACGAACGAVLGGGTEEEIETLRKFGFCVGMIRGMLQTGLREQDEQVEEMRNLALNQLQFFKDRDLDVISSFINFYF</sequence>
<dbReference type="STRING" id="157652.A0A371EHP0"/>
<evidence type="ECO:0000256" key="1">
    <source>
        <dbReference type="ARBA" id="ARBA00001946"/>
    </source>
</evidence>
<keyword evidence="5" id="KW-1185">Reference proteome</keyword>
<evidence type="ECO:0000313" key="5">
    <source>
        <dbReference type="Proteomes" id="UP000257109"/>
    </source>
</evidence>
<evidence type="ECO:0000256" key="3">
    <source>
        <dbReference type="ARBA" id="ARBA00022842"/>
    </source>
</evidence>
<dbReference type="GO" id="GO:0004659">
    <property type="term" value="F:prenyltransferase activity"/>
    <property type="evidence" value="ECO:0007669"/>
    <property type="project" value="TreeGrafter"/>
</dbReference>
<dbReference type="InterPro" id="IPR008949">
    <property type="entry name" value="Isoprenoid_synthase_dom_sf"/>
</dbReference>
<reference evidence="4" key="1">
    <citation type="submission" date="2018-05" db="EMBL/GenBank/DDBJ databases">
        <title>Draft genome of Mucuna pruriens seed.</title>
        <authorList>
            <person name="Nnadi N.E."/>
            <person name="Vos R."/>
            <person name="Hasami M.H."/>
            <person name="Devisetty U.K."/>
            <person name="Aguiy J.C."/>
        </authorList>
    </citation>
    <scope>NUCLEOTIDE SEQUENCE [LARGE SCALE GENOMIC DNA]</scope>
    <source>
        <strain evidence="4">JCA_2017</strain>
    </source>
</reference>
<dbReference type="OrthoDB" id="1923994at2759"/>
<dbReference type="AlphaFoldDB" id="A0A371EHP0"/>
<name>A0A371EHP0_MUCPR</name>
<keyword evidence="2" id="KW-0479">Metal-binding</keyword>
<evidence type="ECO:0000256" key="2">
    <source>
        <dbReference type="ARBA" id="ARBA00022723"/>
    </source>
</evidence>
<feature type="non-terminal residue" evidence="4">
    <location>
        <position position="1"/>
    </location>
</feature>
<dbReference type="GO" id="GO:0046872">
    <property type="term" value="F:metal ion binding"/>
    <property type="evidence" value="ECO:0007669"/>
    <property type="project" value="UniProtKB-KW"/>
</dbReference>
<accession>A0A371EHP0</accession>
<evidence type="ECO:0000313" key="4">
    <source>
        <dbReference type="EMBL" id="RDX65567.1"/>
    </source>
</evidence>
<comment type="caution">
    <text evidence="4">The sequence shown here is derived from an EMBL/GenBank/DDBJ whole genome shotgun (WGS) entry which is preliminary data.</text>
</comment>
<dbReference type="Gene3D" id="1.10.600.10">
    <property type="entry name" value="Farnesyl Diphosphate Synthase"/>
    <property type="match status" value="1"/>
</dbReference>
<dbReference type="SUPFAM" id="SSF48576">
    <property type="entry name" value="Terpenoid synthases"/>
    <property type="match status" value="1"/>
</dbReference>